<dbReference type="Gene3D" id="3.10.350.10">
    <property type="entry name" value="LysM domain"/>
    <property type="match status" value="1"/>
</dbReference>
<evidence type="ECO:0000259" key="1">
    <source>
        <dbReference type="PROSITE" id="PS51782"/>
    </source>
</evidence>
<dbReference type="OrthoDB" id="9811296at2"/>
<evidence type="ECO:0000313" key="2">
    <source>
        <dbReference type="EMBL" id="OUQ33436.1"/>
    </source>
</evidence>
<protein>
    <recommendedName>
        <fullName evidence="1">LysM domain-containing protein</fullName>
    </recommendedName>
</protein>
<dbReference type="CDD" id="cd00118">
    <property type="entry name" value="LysM"/>
    <property type="match status" value="1"/>
</dbReference>
<accession>A0A1Y4SU53</accession>
<feature type="domain" description="LysM" evidence="1">
    <location>
        <begin position="21"/>
        <end position="65"/>
    </location>
</feature>
<dbReference type="PROSITE" id="PS51782">
    <property type="entry name" value="LYSM"/>
    <property type="match status" value="1"/>
</dbReference>
<comment type="caution">
    <text evidence="2">The sequence shown here is derived from an EMBL/GenBank/DDBJ whole genome shotgun (WGS) entry which is preliminary data.</text>
</comment>
<organism evidence="2 3">
    <name type="scientific">Massilimicrobiota timonensis</name>
    <dbReference type="NCBI Taxonomy" id="1776392"/>
    <lineage>
        <taxon>Bacteria</taxon>
        <taxon>Bacillati</taxon>
        <taxon>Bacillota</taxon>
        <taxon>Erysipelotrichia</taxon>
        <taxon>Erysipelotrichales</taxon>
        <taxon>Erysipelotrichaceae</taxon>
        <taxon>Massilimicrobiota</taxon>
    </lineage>
</organism>
<dbReference type="Pfam" id="PF01476">
    <property type="entry name" value="LysM"/>
    <property type="match status" value="1"/>
</dbReference>
<dbReference type="SUPFAM" id="SSF54106">
    <property type="entry name" value="LysM domain"/>
    <property type="match status" value="1"/>
</dbReference>
<keyword evidence="3" id="KW-1185">Reference proteome</keyword>
<dbReference type="RefSeq" id="WP_087358886.1">
    <property type="nucleotide sequence ID" value="NZ_AP031415.1"/>
</dbReference>
<sequence length="88" mass="10580">MYNPYMYDDERIVNPRVGEIILYTVHKGDNVYRIAKTLHSEVAWIQVMNQLDDDLMIHPQQQLLIPIVFQKIPPVPQPYQRETYDLYF</sequence>
<dbReference type="EMBL" id="NFLJ01000030">
    <property type="protein sequence ID" value="OUQ33436.1"/>
    <property type="molecule type" value="Genomic_DNA"/>
</dbReference>
<dbReference type="InterPro" id="IPR018392">
    <property type="entry name" value="LysM"/>
</dbReference>
<evidence type="ECO:0000313" key="3">
    <source>
        <dbReference type="Proteomes" id="UP000195305"/>
    </source>
</evidence>
<dbReference type="InterPro" id="IPR036779">
    <property type="entry name" value="LysM_dom_sf"/>
</dbReference>
<reference evidence="2 3" key="1">
    <citation type="journal article" date="2018" name="BMC Genomics">
        <title>Whole genome sequencing and function prediction of 133 gut anaerobes isolated from chicken caecum in pure cultures.</title>
        <authorList>
            <person name="Medvecky M."/>
            <person name="Cejkova D."/>
            <person name="Polansky O."/>
            <person name="Karasova D."/>
            <person name="Kubasova T."/>
            <person name="Cizek A."/>
            <person name="Rychlik I."/>
        </authorList>
    </citation>
    <scope>NUCLEOTIDE SEQUENCE [LARGE SCALE GENOMIC DNA]</scope>
    <source>
        <strain evidence="2 3">An13</strain>
    </source>
</reference>
<dbReference type="AlphaFoldDB" id="A0A1Y4SU53"/>
<dbReference type="Proteomes" id="UP000195305">
    <property type="component" value="Unassembled WGS sequence"/>
</dbReference>
<proteinExistence type="predicted"/>
<gene>
    <name evidence="2" type="ORF">B5E75_10100</name>
</gene>
<name>A0A1Y4SU53_9FIRM</name>